<sequence>MEGKTTCDGYNGQPGCIVEQLLENPFVKKVFSEKLIILDKGRPTPPLTKLVQEDSKVPPSSGGYRRHFQTVTYDKNPWLTGCPYLNRLFCWPCLLFCGEQVVWNTKGYSELGNLCESMISHEHSQNHIRSVIFMRTFGGSQVGMQMSPHVKSTIEKHNKKVKNNRDVLQRIINIVTALTGQEQILLEQCEENSEANHGSYVELVNLVKGYDVTLATHLETSGVFSDISSQMHNDLVEAVSTVMMDELQSEINNATFITIMLDENTDLSNRPTAQLSVVLRFVGKDRTVSERFVGFVNNVEEGTAASLCEQFFAFVNKFHFGAKLIGLTYNGGVVTAGELGGLQAKVTEKFPCAIFLHSCAHDLNLVLSQACGRNKHCNIFFSTLNGLASFFSTSTKRTRALDAIIQARFPSAPPPRWNHTSELVQTAQEHYSSLVELFTNMTNEPYKWDSSSVLAASGFLYNLKNDTFRFLLQVFADIFAHTDVFFNLLKSKPMDIAHCVAEKNKLTEQLQRKQLEYHDGYAAFATVTNSDETPTKKARRSVDNEEDFLLFAALPGKGPQLDPIASSICQGKTQGRQTQGYKHMHPDAQFGSIMVWLRGALMTGSISWNQLDPEP</sequence>
<evidence type="ECO:0000313" key="2">
    <source>
        <dbReference type="EMBL" id="KAK7939652.1"/>
    </source>
</evidence>
<dbReference type="Proteomes" id="UP001460270">
    <property type="component" value="Unassembled WGS sequence"/>
</dbReference>
<protein>
    <recommendedName>
        <fullName evidence="1">DUF4371 domain-containing protein</fullName>
    </recommendedName>
</protein>
<feature type="domain" description="DUF4371" evidence="1">
    <location>
        <begin position="146"/>
        <end position="340"/>
    </location>
</feature>
<dbReference type="PANTHER" id="PTHR45749:SF28">
    <property type="entry name" value="ZINC FINGER MYM-TYPE PROTEIN 1-LIKE-RELATED"/>
    <property type="match status" value="1"/>
</dbReference>
<evidence type="ECO:0000259" key="1">
    <source>
        <dbReference type="Pfam" id="PF14291"/>
    </source>
</evidence>
<dbReference type="InterPro" id="IPR012337">
    <property type="entry name" value="RNaseH-like_sf"/>
</dbReference>
<dbReference type="EMBL" id="JBBPFD010000002">
    <property type="protein sequence ID" value="KAK7939652.1"/>
    <property type="molecule type" value="Genomic_DNA"/>
</dbReference>
<evidence type="ECO:0000313" key="3">
    <source>
        <dbReference type="Proteomes" id="UP001460270"/>
    </source>
</evidence>
<dbReference type="AlphaFoldDB" id="A0AAW0Q564"/>
<dbReference type="Pfam" id="PF14291">
    <property type="entry name" value="DUF4371"/>
    <property type="match status" value="1"/>
</dbReference>
<dbReference type="PANTHER" id="PTHR45749">
    <property type="match status" value="1"/>
</dbReference>
<name>A0AAW0Q564_9GOBI</name>
<reference evidence="3" key="1">
    <citation type="submission" date="2024-04" db="EMBL/GenBank/DDBJ databases">
        <title>Salinicola lusitanus LLJ914,a marine bacterium isolated from the Okinawa Trough.</title>
        <authorList>
            <person name="Li J."/>
        </authorList>
    </citation>
    <scope>NUCLEOTIDE SEQUENCE [LARGE SCALE GENOMIC DNA]</scope>
</reference>
<dbReference type="InterPro" id="IPR025398">
    <property type="entry name" value="DUF4371"/>
</dbReference>
<keyword evidence="3" id="KW-1185">Reference proteome</keyword>
<gene>
    <name evidence="2" type="ORF">WMY93_002978</name>
</gene>
<accession>A0AAW0Q564</accession>
<organism evidence="2 3">
    <name type="scientific">Mugilogobius chulae</name>
    <name type="common">yellowstripe goby</name>
    <dbReference type="NCBI Taxonomy" id="88201"/>
    <lineage>
        <taxon>Eukaryota</taxon>
        <taxon>Metazoa</taxon>
        <taxon>Chordata</taxon>
        <taxon>Craniata</taxon>
        <taxon>Vertebrata</taxon>
        <taxon>Euteleostomi</taxon>
        <taxon>Actinopterygii</taxon>
        <taxon>Neopterygii</taxon>
        <taxon>Teleostei</taxon>
        <taxon>Neoteleostei</taxon>
        <taxon>Acanthomorphata</taxon>
        <taxon>Gobiaria</taxon>
        <taxon>Gobiiformes</taxon>
        <taxon>Gobioidei</taxon>
        <taxon>Gobiidae</taxon>
        <taxon>Gobionellinae</taxon>
        <taxon>Mugilogobius</taxon>
    </lineage>
</organism>
<comment type="caution">
    <text evidence="2">The sequence shown here is derived from an EMBL/GenBank/DDBJ whole genome shotgun (WGS) entry which is preliminary data.</text>
</comment>
<dbReference type="SUPFAM" id="SSF53098">
    <property type="entry name" value="Ribonuclease H-like"/>
    <property type="match status" value="1"/>
</dbReference>
<proteinExistence type="predicted"/>